<dbReference type="RefSeq" id="WP_111332364.1">
    <property type="nucleotide sequence ID" value="NZ_CP030032.1"/>
</dbReference>
<dbReference type="Proteomes" id="UP000249799">
    <property type="component" value="Chromosome"/>
</dbReference>
<dbReference type="Gene3D" id="1.10.240.10">
    <property type="entry name" value="Tyrosyl-Transfer RNA Synthetase"/>
    <property type="match status" value="1"/>
</dbReference>
<dbReference type="KEGG" id="bsed:DN745_03890"/>
<feature type="binding site" evidence="8">
    <location>
        <position position="38"/>
    </location>
    <ligand>
        <name>L-tyrosine</name>
        <dbReference type="ChEBI" id="CHEBI:58315"/>
    </ligand>
</feature>
<dbReference type="CDD" id="cd00805">
    <property type="entry name" value="TyrRS_core"/>
    <property type="match status" value="1"/>
</dbReference>
<dbReference type="PANTHER" id="PTHR11766">
    <property type="entry name" value="TYROSYL-TRNA SYNTHETASE"/>
    <property type="match status" value="1"/>
</dbReference>
<keyword evidence="8" id="KW-0963">Cytoplasm</keyword>
<keyword evidence="6 8" id="KW-0030">Aminoacyl-tRNA synthetase</keyword>
<keyword evidence="4" id="KW-0694">RNA-binding</keyword>
<dbReference type="OrthoDB" id="9804243at2"/>
<dbReference type="InterPro" id="IPR036986">
    <property type="entry name" value="S4_RNA-bd_sf"/>
</dbReference>
<dbReference type="InterPro" id="IPR001412">
    <property type="entry name" value="aa-tRNA-synth_I_CS"/>
</dbReference>
<feature type="domain" description="Tyrosine--tRNA ligase SYY-like C-terminal" evidence="9">
    <location>
        <begin position="355"/>
        <end position="441"/>
    </location>
</feature>
<dbReference type="GO" id="GO:0005524">
    <property type="term" value="F:ATP binding"/>
    <property type="evidence" value="ECO:0007669"/>
    <property type="project" value="UniProtKB-UniRule"/>
</dbReference>
<dbReference type="PROSITE" id="PS00178">
    <property type="entry name" value="AA_TRNA_LIGASE_I"/>
    <property type="match status" value="1"/>
</dbReference>
<evidence type="ECO:0000256" key="2">
    <source>
        <dbReference type="ARBA" id="ARBA00022741"/>
    </source>
</evidence>
<dbReference type="FunFam" id="3.10.290.10:FF:000014">
    <property type="entry name" value="Tyrosine--tRNA ligase"/>
    <property type="match status" value="1"/>
</dbReference>
<dbReference type="Gene3D" id="3.40.50.620">
    <property type="entry name" value="HUPs"/>
    <property type="match status" value="1"/>
</dbReference>
<comment type="function">
    <text evidence="8">Catalyzes the attachment of tyrosine to tRNA(Tyr) in a two-step reaction: tyrosine is first activated by ATP to form Tyr-AMP and then transferred to the acceptor end of tRNA(Tyr).</text>
</comment>
<evidence type="ECO:0000313" key="10">
    <source>
        <dbReference type="EMBL" id="AWV88528.1"/>
    </source>
</evidence>
<keyword evidence="2 8" id="KW-0547">Nucleotide-binding</keyword>
<dbReference type="CDD" id="cd00165">
    <property type="entry name" value="S4"/>
    <property type="match status" value="1"/>
</dbReference>
<reference evidence="10 11" key="1">
    <citation type="submission" date="2018-06" db="EMBL/GenBank/DDBJ databases">
        <title>Lujinxingia sediminis gen. nov. sp. nov., a new facultative anaerobic member of the class Deltaproteobacteria, and proposal of Lujinxingaceae fam. nov.</title>
        <authorList>
            <person name="Guo L.-Y."/>
            <person name="Li C.-M."/>
            <person name="Wang S."/>
            <person name="Du Z.-J."/>
        </authorList>
    </citation>
    <scope>NUCLEOTIDE SEQUENCE [LARGE SCALE GENOMIC DNA]</scope>
    <source>
        <strain evidence="10 11">FA350</strain>
    </source>
</reference>
<accession>A0A2Z4FIL8</accession>
<dbReference type="GO" id="GO:0003723">
    <property type="term" value="F:RNA binding"/>
    <property type="evidence" value="ECO:0007669"/>
    <property type="project" value="UniProtKB-KW"/>
</dbReference>
<dbReference type="GO" id="GO:0005829">
    <property type="term" value="C:cytosol"/>
    <property type="evidence" value="ECO:0007669"/>
    <property type="project" value="TreeGrafter"/>
</dbReference>
<gene>
    <name evidence="8" type="primary">tyrS</name>
    <name evidence="10" type="ORF">DN745_03890</name>
</gene>
<protein>
    <recommendedName>
        <fullName evidence="8">Tyrosine--tRNA ligase</fullName>
        <ecNumber evidence="8">6.1.1.1</ecNumber>
    </recommendedName>
    <alternativeName>
        <fullName evidence="8">Tyrosyl-tRNA synthetase</fullName>
        <shortName evidence="8">TyrRS</shortName>
    </alternativeName>
</protein>
<evidence type="ECO:0000256" key="4">
    <source>
        <dbReference type="ARBA" id="ARBA00022884"/>
    </source>
</evidence>
<dbReference type="EC" id="6.1.1.1" evidence="8"/>
<keyword evidence="3 8" id="KW-0067">ATP-binding</keyword>
<comment type="similarity">
    <text evidence="8">Belongs to the class-I aminoacyl-tRNA synthetase family. TyrS type 1 subfamily.</text>
</comment>
<dbReference type="Pfam" id="PF00579">
    <property type="entry name" value="tRNA-synt_1b"/>
    <property type="match status" value="1"/>
</dbReference>
<evidence type="ECO:0000313" key="11">
    <source>
        <dbReference type="Proteomes" id="UP000249799"/>
    </source>
</evidence>
<keyword evidence="5 8" id="KW-0648">Protein biosynthesis</keyword>
<feature type="binding site" evidence="8">
    <location>
        <position position="189"/>
    </location>
    <ligand>
        <name>L-tyrosine</name>
        <dbReference type="ChEBI" id="CHEBI:58315"/>
    </ligand>
</feature>
<dbReference type="PROSITE" id="PS50889">
    <property type="entry name" value="S4"/>
    <property type="match status" value="1"/>
</dbReference>
<evidence type="ECO:0000256" key="8">
    <source>
        <dbReference type="HAMAP-Rule" id="MF_02006"/>
    </source>
</evidence>
<dbReference type="InterPro" id="IPR014729">
    <property type="entry name" value="Rossmann-like_a/b/a_fold"/>
</dbReference>
<evidence type="ECO:0000256" key="6">
    <source>
        <dbReference type="ARBA" id="ARBA00023146"/>
    </source>
</evidence>
<dbReference type="NCBIfam" id="TIGR00234">
    <property type="entry name" value="tyrS"/>
    <property type="match status" value="1"/>
</dbReference>
<proteinExistence type="inferred from homology"/>
<evidence type="ECO:0000256" key="7">
    <source>
        <dbReference type="ARBA" id="ARBA00048248"/>
    </source>
</evidence>
<organism evidence="10 11">
    <name type="scientific">Bradymonas sediminis</name>
    <dbReference type="NCBI Taxonomy" id="1548548"/>
    <lineage>
        <taxon>Bacteria</taxon>
        <taxon>Deltaproteobacteria</taxon>
        <taxon>Bradymonadales</taxon>
        <taxon>Bradymonadaceae</taxon>
        <taxon>Bradymonas</taxon>
    </lineage>
</organism>
<dbReference type="GO" id="GO:0006437">
    <property type="term" value="P:tyrosyl-tRNA aminoacylation"/>
    <property type="evidence" value="ECO:0007669"/>
    <property type="project" value="UniProtKB-UniRule"/>
</dbReference>
<dbReference type="PRINTS" id="PR01040">
    <property type="entry name" value="TRNASYNTHTYR"/>
</dbReference>
<dbReference type="GO" id="GO:0004831">
    <property type="term" value="F:tyrosine-tRNA ligase activity"/>
    <property type="evidence" value="ECO:0007669"/>
    <property type="project" value="UniProtKB-UniRule"/>
</dbReference>
<feature type="binding site" evidence="8">
    <location>
        <position position="252"/>
    </location>
    <ligand>
        <name>ATP</name>
        <dbReference type="ChEBI" id="CHEBI:30616"/>
    </ligand>
</feature>
<keyword evidence="11" id="KW-1185">Reference proteome</keyword>
<comment type="catalytic activity">
    <reaction evidence="7 8">
        <text>tRNA(Tyr) + L-tyrosine + ATP = L-tyrosyl-tRNA(Tyr) + AMP + diphosphate + H(+)</text>
        <dbReference type="Rhea" id="RHEA:10220"/>
        <dbReference type="Rhea" id="RHEA-COMP:9706"/>
        <dbReference type="Rhea" id="RHEA-COMP:9707"/>
        <dbReference type="ChEBI" id="CHEBI:15378"/>
        <dbReference type="ChEBI" id="CHEBI:30616"/>
        <dbReference type="ChEBI" id="CHEBI:33019"/>
        <dbReference type="ChEBI" id="CHEBI:58315"/>
        <dbReference type="ChEBI" id="CHEBI:78442"/>
        <dbReference type="ChEBI" id="CHEBI:78536"/>
        <dbReference type="ChEBI" id="CHEBI:456215"/>
        <dbReference type="EC" id="6.1.1.1"/>
    </reaction>
</comment>
<dbReference type="PANTHER" id="PTHR11766:SF0">
    <property type="entry name" value="TYROSINE--TRNA LIGASE, MITOCHONDRIAL"/>
    <property type="match status" value="1"/>
</dbReference>
<feature type="short sequence motif" description="'KMSKS' region" evidence="8">
    <location>
        <begin position="249"/>
        <end position="253"/>
    </location>
</feature>
<comment type="subunit">
    <text evidence="8">Homodimer.</text>
</comment>
<dbReference type="AlphaFoldDB" id="A0A2Z4FIL8"/>
<dbReference type="HAMAP" id="MF_02006">
    <property type="entry name" value="Tyr_tRNA_synth_type1"/>
    <property type="match status" value="1"/>
</dbReference>
<sequence length="445" mass="48948">MSDFKSSILQELQWRGFIQQMTHDGLDEALEAGPLALYCGFDPSGPSLHVGHLLPVLGLAFFKRHGHAPMALVGGATGMIGDPSGKSEERNLLSEEAIGENVKGIQAQLQAILDRAAQMHPETLGEGVAEAGAEVPIVNNADWLKPWSFIDFLREVGKHFRVNAMLAKDSVRSRIEEREQGISFTEFSYQLIQAFDFFQLYEQRKCRLQIGGSDQWGNITAGTDFIRRKLSKAAFGMTFPLVTDSSGNKLGKTAGGGAVWLNPERTSPYEFYQYWVAREDADVPGLLRLFTFLPREEIDALIAEIDAGENRGQVQKKLAWEVTALVHGAEEADGAVRASKMLFGEKIEGLTDRQLASIFGDIPSTEIARAEFEGEGIGILDLMTRTGLQKSNGAARRLIKQGGAYINNEKVDAPEKQVTLADLASESMMVLRSGKKSYHVIRVTD</sequence>
<dbReference type="InterPro" id="IPR002307">
    <property type="entry name" value="Tyr-tRNA-ligase"/>
</dbReference>
<dbReference type="Pfam" id="PF22421">
    <property type="entry name" value="SYY_C-terminal"/>
    <property type="match status" value="1"/>
</dbReference>
<evidence type="ECO:0000256" key="1">
    <source>
        <dbReference type="ARBA" id="ARBA00022598"/>
    </source>
</evidence>
<name>A0A2Z4FIL8_9DELT</name>
<keyword evidence="1 8" id="KW-0436">Ligase</keyword>
<comment type="subcellular location">
    <subcellularLocation>
        <location evidence="8">Cytoplasm</location>
    </subcellularLocation>
</comment>
<dbReference type="FunFam" id="1.10.240.10:FF:000001">
    <property type="entry name" value="Tyrosine--tRNA ligase"/>
    <property type="match status" value="1"/>
</dbReference>
<dbReference type="InterPro" id="IPR002305">
    <property type="entry name" value="aa-tRNA-synth_Ic"/>
</dbReference>
<feature type="short sequence motif" description="'HIGH' region" evidence="8">
    <location>
        <begin position="43"/>
        <end position="52"/>
    </location>
</feature>
<feature type="binding site" evidence="8">
    <location>
        <position position="193"/>
    </location>
    <ligand>
        <name>L-tyrosine</name>
        <dbReference type="ChEBI" id="CHEBI:58315"/>
    </ligand>
</feature>
<evidence type="ECO:0000256" key="5">
    <source>
        <dbReference type="ARBA" id="ARBA00022917"/>
    </source>
</evidence>
<dbReference type="InterPro" id="IPR024107">
    <property type="entry name" value="Tyr-tRNA-ligase_bac_1"/>
</dbReference>
<dbReference type="InterPro" id="IPR054608">
    <property type="entry name" value="SYY-like_C"/>
</dbReference>
<dbReference type="SUPFAM" id="SSF55174">
    <property type="entry name" value="Alpha-L RNA-binding motif"/>
    <property type="match status" value="1"/>
</dbReference>
<dbReference type="InterPro" id="IPR024088">
    <property type="entry name" value="Tyr-tRNA-ligase_bac-type"/>
</dbReference>
<evidence type="ECO:0000256" key="3">
    <source>
        <dbReference type="ARBA" id="ARBA00022840"/>
    </source>
</evidence>
<dbReference type="EMBL" id="CP030032">
    <property type="protein sequence ID" value="AWV88528.1"/>
    <property type="molecule type" value="Genomic_DNA"/>
</dbReference>
<dbReference type="SUPFAM" id="SSF52374">
    <property type="entry name" value="Nucleotidylyl transferase"/>
    <property type="match status" value="1"/>
</dbReference>
<evidence type="ECO:0000259" key="9">
    <source>
        <dbReference type="Pfam" id="PF22421"/>
    </source>
</evidence>
<dbReference type="Gene3D" id="3.10.290.10">
    <property type="entry name" value="RNA-binding S4 domain"/>
    <property type="match status" value="1"/>
</dbReference>